<feature type="transmembrane region" description="Helical" evidence="1">
    <location>
        <begin position="28"/>
        <end position="49"/>
    </location>
</feature>
<dbReference type="AlphaFoldDB" id="A0A084U371"/>
<evidence type="ECO:0000256" key="1">
    <source>
        <dbReference type="SAM" id="Phobius"/>
    </source>
</evidence>
<evidence type="ECO:0000313" key="2">
    <source>
        <dbReference type="EMBL" id="KFB07407.1"/>
    </source>
</evidence>
<evidence type="ECO:0000313" key="3">
    <source>
        <dbReference type="Proteomes" id="UP000028523"/>
    </source>
</evidence>
<comment type="caution">
    <text evidence="2">The sequence shown here is derived from an EMBL/GenBank/DDBJ whole genome shotgun (WGS) entry which is preliminary data.</text>
</comment>
<dbReference type="RefSeq" id="WP_036452258.1">
    <property type="nucleotide sequence ID" value="NZ_AWQU01000084.1"/>
</dbReference>
<keyword evidence="1" id="KW-1133">Transmembrane helix</keyword>
<gene>
    <name evidence="2" type="ORF">P271_240</name>
</gene>
<sequence>MNYCYLFLNQINNDPINNSTGYLGPQSWVYYLIGAIFLILAIVSGFFCYKYRNSKREFENIADSYHWFKKFWLLNRFTFLFMITLILLICSVIFFLMNSVFLNGNQNTDQNESVNMIAFLLNWKK</sequence>
<organism evidence="2 3">
    <name type="scientific">Malacoplasma iowae DK-CPA</name>
    <dbReference type="NCBI Taxonomy" id="1394179"/>
    <lineage>
        <taxon>Bacteria</taxon>
        <taxon>Bacillati</taxon>
        <taxon>Mycoplasmatota</taxon>
        <taxon>Mycoplasmoidales</taxon>
        <taxon>Mycoplasmoidaceae</taxon>
        <taxon>Malacoplasma</taxon>
    </lineage>
</organism>
<keyword evidence="1" id="KW-0472">Membrane</keyword>
<proteinExistence type="predicted"/>
<keyword evidence="3" id="KW-1185">Reference proteome</keyword>
<feature type="transmembrane region" description="Helical" evidence="1">
    <location>
        <begin position="77"/>
        <end position="97"/>
    </location>
</feature>
<dbReference type="EMBL" id="AWQU01000084">
    <property type="protein sequence ID" value="KFB07407.1"/>
    <property type="molecule type" value="Genomic_DNA"/>
</dbReference>
<keyword evidence="1" id="KW-0812">Transmembrane</keyword>
<protein>
    <submittedName>
        <fullName evidence="2">Uncharacterized protein</fullName>
    </submittedName>
</protein>
<accession>A0A084U371</accession>
<reference evidence="2 3" key="1">
    <citation type="journal article" date="2014" name="PLoS ONE">
        <title>Reduction of Hydrogen Peroxide Accumulation and Toxicity by a Catalase from Mycoplasma iowae.</title>
        <authorList>
            <person name="Pritchard R.E."/>
            <person name="Prassinos A.J."/>
            <person name="Osborne J.D."/>
            <person name="Raviv Z."/>
            <person name="Balish M.F."/>
        </authorList>
    </citation>
    <scope>NUCLEOTIDE SEQUENCE [LARGE SCALE GENOMIC DNA]</scope>
    <source>
        <strain evidence="2 3">DK-CPA</strain>
    </source>
</reference>
<name>A0A084U371_MALIO</name>
<dbReference type="Proteomes" id="UP000028523">
    <property type="component" value="Unassembled WGS sequence"/>
</dbReference>